<evidence type="ECO:0000256" key="1">
    <source>
        <dbReference type="ARBA" id="ARBA00009477"/>
    </source>
</evidence>
<gene>
    <name evidence="7" type="ORF">FPD46_07005</name>
</gene>
<protein>
    <submittedName>
        <fullName evidence="7">Efflux RND transporter periplasmic adaptor subunit</fullName>
    </submittedName>
</protein>
<dbReference type="InterPro" id="IPR006143">
    <property type="entry name" value="RND_pump_MFP"/>
</dbReference>
<evidence type="ECO:0000313" key="8">
    <source>
        <dbReference type="Proteomes" id="UP000321310"/>
    </source>
</evidence>
<evidence type="ECO:0000313" key="7">
    <source>
        <dbReference type="EMBL" id="TXE78998.1"/>
    </source>
</evidence>
<dbReference type="Gene3D" id="2.40.30.170">
    <property type="match status" value="1"/>
</dbReference>
<dbReference type="NCBIfam" id="TIGR01730">
    <property type="entry name" value="RND_mfp"/>
    <property type="match status" value="1"/>
</dbReference>
<dbReference type="RefSeq" id="WP_147575902.1">
    <property type="nucleotide sequence ID" value="NZ_VOWB01000079.1"/>
</dbReference>
<evidence type="ECO:0000259" key="5">
    <source>
        <dbReference type="Pfam" id="PF25944"/>
    </source>
</evidence>
<evidence type="ECO:0000259" key="6">
    <source>
        <dbReference type="Pfam" id="PF25989"/>
    </source>
</evidence>
<feature type="domain" description="YknX-like C-terminal permuted SH3-like" evidence="6">
    <location>
        <begin position="294"/>
        <end position="361"/>
    </location>
</feature>
<dbReference type="AlphaFoldDB" id="A0A5C7DY77"/>
<comment type="similarity">
    <text evidence="1">Belongs to the membrane fusion protein (MFP) (TC 8.A.1) family.</text>
</comment>
<dbReference type="Gene3D" id="2.40.50.100">
    <property type="match status" value="1"/>
</dbReference>
<dbReference type="InterPro" id="IPR058626">
    <property type="entry name" value="MdtA-like_b-barrel"/>
</dbReference>
<dbReference type="InterPro" id="IPR058637">
    <property type="entry name" value="YknX-like_C"/>
</dbReference>
<dbReference type="InterPro" id="IPR058624">
    <property type="entry name" value="MdtA-like_HH"/>
</dbReference>
<dbReference type="GO" id="GO:0005886">
    <property type="term" value="C:plasma membrane"/>
    <property type="evidence" value="ECO:0007669"/>
    <property type="project" value="TreeGrafter"/>
</dbReference>
<dbReference type="GO" id="GO:0046677">
    <property type="term" value="P:response to antibiotic"/>
    <property type="evidence" value="ECO:0007669"/>
    <property type="project" value="TreeGrafter"/>
</dbReference>
<evidence type="ECO:0000256" key="2">
    <source>
        <dbReference type="SAM" id="SignalP"/>
    </source>
</evidence>
<dbReference type="Proteomes" id="UP000321310">
    <property type="component" value="Unassembled WGS sequence"/>
</dbReference>
<sequence length="365" mass="40157">MKKKILTLTCISLILAACTDDKQAQVKQLPPQPVSVMTMQSANLPLEFTYPARLSTELDVLIKPKVSGEIKAKYFKSGQAVKKGDKLFLIEPDKYQASVNMAYGEALVARANFDDAEKNFKRDSILIEKNAISQKEFDTSLAKFNSTKATLESARAKLANARLDLKYTLVSAPFDGILGDSLIDIGDYVNASSTELVRISNINPIFADFYISDVDKISMNKNIKDGNWQLENVQVQANVGGELFNGKLYFIDSVIDTHSGGVKAKAIFDNNTSYLMPGSFANVYVSGFVQKDGFEIPQVALLQDDSATYVYTLVDGKVVKTIVNVIYQTADKAIINQGLKNGDKVILNNFKKIRPGASVSVMENK</sequence>
<feature type="chain" id="PRO_5022785651" evidence="2">
    <location>
        <begin position="20"/>
        <end position="365"/>
    </location>
</feature>
<dbReference type="Gene3D" id="1.10.287.470">
    <property type="entry name" value="Helix hairpin bin"/>
    <property type="match status" value="1"/>
</dbReference>
<reference evidence="7 8" key="1">
    <citation type="submission" date="2019-07" db="EMBL/GenBank/DDBJ databases">
        <title>Rapid identification of Enteric Bacteria from Whole Genome Sequences (WGS) using Average Nucleotide Identity (ANI).</title>
        <authorList>
            <person name="Lane C."/>
        </authorList>
    </citation>
    <scope>NUCLEOTIDE SEQUENCE [LARGE SCALE GENOMIC DNA]</scope>
    <source>
        <strain evidence="7 8">2016D-0250</strain>
    </source>
</reference>
<dbReference type="PANTHER" id="PTHR30158">
    <property type="entry name" value="ACRA/E-RELATED COMPONENT OF DRUG EFFLUX TRANSPORTER"/>
    <property type="match status" value="1"/>
</dbReference>
<accession>A0A5C7DY77</accession>
<dbReference type="PROSITE" id="PS51257">
    <property type="entry name" value="PROKAR_LIPOPROTEIN"/>
    <property type="match status" value="1"/>
</dbReference>
<proteinExistence type="inferred from homology"/>
<feature type="signal peptide" evidence="2">
    <location>
        <begin position="1"/>
        <end position="19"/>
    </location>
</feature>
<evidence type="ECO:0000259" key="3">
    <source>
        <dbReference type="Pfam" id="PF25876"/>
    </source>
</evidence>
<feature type="domain" description="Multidrug resistance protein MdtA-like beta-barrel" evidence="5">
    <location>
        <begin position="204"/>
        <end position="285"/>
    </location>
</feature>
<comment type="caution">
    <text evidence="7">The sequence shown here is derived from an EMBL/GenBank/DDBJ whole genome shotgun (WGS) entry which is preliminary data.</text>
</comment>
<dbReference type="GO" id="GO:0022857">
    <property type="term" value="F:transmembrane transporter activity"/>
    <property type="evidence" value="ECO:0007669"/>
    <property type="project" value="InterPro"/>
</dbReference>
<dbReference type="EMBL" id="VOWB01000079">
    <property type="protein sequence ID" value="TXE78998.1"/>
    <property type="molecule type" value="Genomic_DNA"/>
</dbReference>
<organism evidence="7 8">
    <name type="scientific">Campylobacter peloridis</name>
    <dbReference type="NCBI Taxonomy" id="488546"/>
    <lineage>
        <taxon>Bacteria</taxon>
        <taxon>Pseudomonadati</taxon>
        <taxon>Campylobacterota</taxon>
        <taxon>Epsilonproteobacteria</taxon>
        <taxon>Campylobacterales</taxon>
        <taxon>Campylobacteraceae</taxon>
        <taxon>Campylobacter</taxon>
    </lineage>
</organism>
<keyword evidence="2" id="KW-0732">Signal</keyword>
<dbReference type="SUPFAM" id="SSF111369">
    <property type="entry name" value="HlyD-like secretion proteins"/>
    <property type="match status" value="1"/>
</dbReference>
<name>A0A5C7DY77_9BACT</name>
<dbReference type="Pfam" id="PF25944">
    <property type="entry name" value="Beta-barrel_RND"/>
    <property type="match status" value="1"/>
</dbReference>
<feature type="domain" description="Multidrug resistance protein MdtA-like barrel-sandwich hybrid" evidence="4">
    <location>
        <begin position="60"/>
        <end position="195"/>
    </location>
</feature>
<dbReference type="Pfam" id="PF25876">
    <property type="entry name" value="HH_MFP_RND"/>
    <property type="match status" value="1"/>
</dbReference>
<dbReference type="Pfam" id="PF25917">
    <property type="entry name" value="BSH_RND"/>
    <property type="match status" value="1"/>
</dbReference>
<dbReference type="Gene3D" id="2.40.420.20">
    <property type="match status" value="1"/>
</dbReference>
<dbReference type="InterPro" id="IPR058625">
    <property type="entry name" value="MdtA-like_BSH"/>
</dbReference>
<dbReference type="GO" id="GO:0030313">
    <property type="term" value="C:cell envelope"/>
    <property type="evidence" value="ECO:0007669"/>
    <property type="project" value="UniProtKB-SubCell"/>
</dbReference>
<dbReference type="Pfam" id="PF25989">
    <property type="entry name" value="YknX_C"/>
    <property type="match status" value="1"/>
</dbReference>
<evidence type="ECO:0000259" key="4">
    <source>
        <dbReference type="Pfam" id="PF25917"/>
    </source>
</evidence>
<feature type="domain" description="Multidrug resistance protein MdtA-like alpha-helical hairpin" evidence="3">
    <location>
        <begin position="102"/>
        <end position="168"/>
    </location>
</feature>